<comment type="caution">
    <text evidence="1">The sequence shown here is derived from an EMBL/GenBank/DDBJ whole genome shotgun (WGS) entry which is preliminary data.</text>
</comment>
<accession>A0AAN9YJB6</accession>
<gene>
    <name evidence="1" type="ORF">SLS53_002230</name>
</gene>
<keyword evidence="2" id="KW-1185">Reference proteome</keyword>
<dbReference type="AlphaFoldDB" id="A0AAN9YJB6"/>
<evidence type="ECO:0000313" key="2">
    <source>
        <dbReference type="Proteomes" id="UP001320245"/>
    </source>
</evidence>
<name>A0AAN9YJB6_9PEZI</name>
<organism evidence="1 2">
    <name type="scientific">Cytospora paraplurivora</name>
    <dbReference type="NCBI Taxonomy" id="2898453"/>
    <lineage>
        <taxon>Eukaryota</taxon>
        <taxon>Fungi</taxon>
        <taxon>Dikarya</taxon>
        <taxon>Ascomycota</taxon>
        <taxon>Pezizomycotina</taxon>
        <taxon>Sordariomycetes</taxon>
        <taxon>Sordariomycetidae</taxon>
        <taxon>Diaporthales</taxon>
        <taxon>Cytosporaceae</taxon>
        <taxon>Cytospora</taxon>
    </lineage>
</organism>
<dbReference type="Proteomes" id="UP001320245">
    <property type="component" value="Unassembled WGS sequence"/>
</dbReference>
<protein>
    <submittedName>
        <fullName evidence="1">Uncharacterized protein</fullName>
    </submittedName>
</protein>
<sequence length="61" mass="7115">MRSCGHIHLGNLHVHFGFRDYNNVDNFQRRDDVDCSSERHLGKLHGECGYHDSNELYGIEL</sequence>
<reference evidence="1 2" key="1">
    <citation type="journal article" date="2023" name="PLoS ONE">
        <title>Cytospora paraplurivora sp. nov. isolated from orchards with fruit tree decline syndrome in Ontario, Canada.</title>
        <authorList>
            <person name="Ilyukhin E."/>
            <person name="Nguyen H.D.T."/>
            <person name="Castle A.J."/>
            <person name="Ellouze W."/>
        </authorList>
    </citation>
    <scope>NUCLEOTIDE SEQUENCE [LARGE SCALE GENOMIC DNA]</scope>
    <source>
        <strain evidence="1 2">FDS-564</strain>
    </source>
</reference>
<proteinExistence type="predicted"/>
<dbReference type="EMBL" id="JAJSPL020000006">
    <property type="protein sequence ID" value="KAK7746271.1"/>
    <property type="molecule type" value="Genomic_DNA"/>
</dbReference>
<evidence type="ECO:0000313" key="1">
    <source>
        <dbReference type="EMBL" id="KAK7746271.1"/>
    </source>
</evidence>